<organism evidence="3">
    <name type="scientific">Dissoconium aciculare CBS 342.82</name>
    <dbReference type="NCBI Taxonomy" id="1314786"/>
    <lineage>
        <taxon>Eukaryota</taxon>
        <taxon>Fungi</taxon>
        <taxon>Dikarya</taxon>
        <taxon>Ascomycota</taxon>
        <taxon>Pezizomycotina</taxon>
        <taxon>Dothideomycetes</taxon>
        <taxon>Dothideomycetidae</taxon>
        <taxon>Mycosphaerellales</taxon>
        <taxon>Dissoconiaceae</taxon>
        <taxon>Dissoconium</taxon>
    </lineage>
</organism>
<feature type="transmembrane region" description="Helical" evidence="1">
    <location>
        <begin position="74"/>
        <end position="95"/>
    </location>
</feature>
<accession>A0A6J3LVN8</accession>
<name>A0A6J3LVN8_9PEZI</name>
<dbReference type="GeneID" id="54366808"/>
<keyword evidence="2" id="KW-1185">Reference proteome</keyword>
<keyword evidence="1" id="KW-0472">Membrane</keyword>
<keyword evidence="1" id="KW-1133">Transmembrane helix</keyword>
<proteinExistence type="predicted"/>
<evidence type="ECO:0000313" key="2">
    <source>
        <dbReference type="Proteomes" id="UP000504637"/>
    </source>
</evidence>
<reference evidence="3" key="1">
    <citation type="submission" date="2020-01" db="EMBL/GenBank/DDBJ databases">
        <authorList>
            <consortium name="DOE Joint Genome Institute"/>
            <person name="Haridas S."/>
            <person name="Albert R."/>
            <person name="Binder M."/>
            <person name="Bloem J."/>
            <person name="Labutti K."/>
            <person name="Salamov A."/>
            <person name="Andreopoulos B."/>
            <person name="Baker S.E."/>
            <person name="Barry K."/>
            <person name="Bills G."/>
            <person name="Bluhm B.H."/>
            <person name="Cannon C."/>
            <person name="Castanera R."/>
            <person name="Culley D.E."/>
            <person name="Daum C."/>
            <person name="Ezra D."/>
            <person name="Gonzalez J.B."/>
            <person name="Henrissat B."/>
            <person name="Kuo A."/>
            <person name="Liang C."/>
            <person name="Lipzen A."/>
            <person name="Lutzoni F."/>
            <person name="Magnuson J."/>
            <person name="Mondo S."/>
            <person name="Nolan M."/>
            <person name="Ohm R."/>
            <person name="Pangilinan J."/>
            <person name="Park H.-J."/>
            <person name="Ramirez L."/>
            <person name="Alfaro M."/>
            <person name="Sun H."/>
            <person name="Tritt A."/>
            <person name="Yoshinaga Y."/>
            <person name="Zwiers L.-H."/>
            <person name="Turgeon B.G."/>
            <person name="Goodwin S.B."/>
            <person name="Spatafora J.W."/>
            <person name="Crous P.W."/>
            <person name="Grigoriev I.V."/>
        </authorList>
    </citation>
    <scope>NUCLEOTIDE SEQUENCE</scope>
    <source>
        <strain evidence="3">CBS 342.82</strain>
    </source>
</reference>
<sequence length="104" mass="11621">MKASDRLMTSDCPYRPLHHDIETSRDAVSDITRSRLYLEIQARTAPNPVIGSMTIVTARSSSASKQSIRDLLHFLPHGSLSIQYFVAFLVLYPLAKAFTRSLLG</sequence>
<reference evidence="3" key="3">
    <citation type="submission" date="2025-08" db="UniProtKB">
        <authorList>
            <consortium name="RefSeq"/>
        </authorList>
    </citation>
    <scope>IDENTIFICATION</scope>
    <source>
        <strain evidence="3">CBS 342.82</strain>
    </source>
</reference>
<dbReference type="Proteomes" id="UP000504637">
    <property type="component" value="Unplaced"/>
</dbReference>
<dbReference type="RefSeq" id="XP_033455723.1">
    <property type="nucleotide sequence ID" value="XM_033609007.1"/>
</dbReference>
<protein>
    <submittedName>
        <fullName evidence="3">Uncharacterized protein</fullName>
    </submittedName>
</protein>
<gene>
    <name evidence="3" type="ORF">K489DRAFT_88324</name>
</gene>
<keyword evidence="1" id="KW-0812">Transmembrane</keyword>
<evidence type="ECO:0000256" key="1">
    <source>
        <dbReference type="SAM" id="Phobius"/>
    </source>
</evidence>
<dbReference type="AlphaFoldDB" id="A0A6J3LVN8"/>
<reference evidence="3" key="2">
    <citation type="submission" date="2020-04" db="EMBL/GenBank/DDBJ databases">
        <authorList>
            <consortium name="NCBI Genome Project"/>
        </authorList>
    </citation>
    <scope>NUCLEOTIDE SEQUENCE</scope>
    <source>
        <strain evidence="3">CBS 342.82</strain>
    </source>
</reference>
<evidence type="ECO:0000313" key="3">
    <source>
        <dbReference type="RefSeq" id="XP_033455723.1"/>
    </source>
</evidence>